<dbReference type="GO" id="GO:0003677">
    <property type="term" value="F:DNA binding"/>
    <property type="evidence" value="ECO:0007669"/>
    <property type="project" value="UniProtKB-UniRule"/>
</dbReference>
<evidence type="ECO:0000259" key="3">
    <source>
        <dbReference type="PROSITE" id="PS50977"/>
    </source>
</evidence>
<evidence type="ECO:0000313" key="4">
    <source>
        <dbReference type="EMBL" id="EAR10105.1"/>
    </source>
</evidence>
<dbReference type="OrthoDB" id="9811084at2"/>
<evidence type="ECO:0000256" key="1">
    <source>
        <dbReference type="ARBA" id="ARBA00023125"/>
    </source>
</evidence>
<dbReference type="AlphaFoldDB" id="A4BD23"/>
<dbReference type="Proteomes" id="UP000005953">
    <property type="component" value="Unassembled WGS sequence"/>
</dbReference>
<keyword evidence="1 2" id="KW-0238">DNA-binding</keyword>
<sequence length="185" mass="21602">MKSLNRTSRRSVELIESAMLNLLQESSFNKIRVAQICQRAGVSRPTFYAHFADKTDVLARHIAMQLEPVALALQQVPVGRSELAAREVIRVFFATWQRWHDDFEMYQHNHLIDLVKAYYLQIQFEFYEHKPELNTQFTRSQAETMFAYFTGGLFSVLEWWIEQGQDLSVEQITDRVLSLLPVGES</sequence>
<gene>
    <name evidence="4" type="ORF">MED297_08451</name>
</gene>
<keyword evidence="5" id="KW-1185">Reference proteome</keyword>
<feature type="DNA-binding region" description="H-T-H motif" evidence="2">
    <location>
        <begin position="32"/>
        <end position="51"/>
    </location>
</feature>
<dbReference type="PANTHER" id="PTHR43479:SF11">
    <property type="entry name" value="ACREF_ENVCD OPERON REPRESSOR-RELATED"/>
    <property type="match status" value="1"/>
</dbReference>
<accession>A4BD23</accession>
<dbReference type="InterPro" id="IPR009057">
    <property type="entry name" value="Homeodomain-like_sf"/>
</dbReference>
<feature type="domain" description="HTH tetR-type" evidence="3">
    <location>
        <begin position="9"/>
        <end position="69"/>
    </location>
</feature>
<dbReference type="PROSITE" id="PS50977">
    <property type="entry name" value="HTH_TETR_2"/>
    <property type="match status" value="1"/>
</dbReference>
<dbReference type="PANTHER" id="PTHR43479">
    <property type="entry name" value="ACREF/ENVCD OPERON REPRESSOR-RELATED"/>
    <property type="match status" value="1"/>
</dbReference>
<dbReference type="EMBL" id="AAOE01000006">
    <property type="protein sequence ID" value="EAR10105.1"/>
    <property type="molecule type" value="Genomic_DNA"/>
</dbReference>
<dbReference type="InterPro" id="IPR050624">
    <property type="entry name" value="HTH-type_Tx_Regulator"/>
</dbReference>
<reference evidence="4 5" key="1">
    <citation type="submission" date="2006-02" db="EMBL/GenBank/DDBJ databases">
        <authorList>
            <person name="Pinhassi J."/>
            <person name="Pedros-Alio C."/>
            <person name="Ferriera S."/>
            <person name="Johnson J."/>
            <person name="Kravitz S."/>
            <person name="Halpern A."/>
            <person name="Remington K."/>
            <person name="Beeson K."/>
            <person name="Tran B."/>
            <person name="Rogers Y.-H."/>
            <person name="Friedman R."/>
            <person name="Venter J.C."/>
        </authorList>
    </citation>
    <scope>NUCLEOTIDE SEQUENCE [LARGE SCALE GENOMIC DNA]</scope>
    <source>
        <strain evidence="4 5">MED297</strain>
    </source>
</reference>
<dbReference type="Gene3D" id="1.10.357.10">
    <property type="entry name" value="Tetracycline Repressor, domain 2"/>
    <property type="match status" value="1"/>
</dbReference>
<dbReference type="HOGENOM" id="CLU_087539_0_3_6"/>
<organism evidence="4 5">
    <name type="scientific">Reinekea blandensis MED297</name>
    <dbReference type="NCBI Taxonomy" id="314283"/>
    <lineage>
        <taxon>Bacteria</taxon>
        <taxon>Pseudomonadati</taxon>
        <taxon>Pseudomonadota</taxon>
        <taxon>Gammaproteobacteria</taxon>
        <taxon>Oceanospirillales</taxon>
        <taxon>Saccharospirillaceae</taxon>
        <taxon>Reinekea</taxon>
    </lineage>
</organism>
<proteinExistence type="predicted"/>
<dbReference type="SUPFAM" id="SSF46689">
    <property type="entry name" value="Homeodomain-like"/>
    <property type="match status" value="1"/>
</dbReference>
<dbReference type="InterPro" id="IPR001647">
    <property type="entry name" value="HTH_TetR"/>
</dbReference>
<evidence type="ECO:0000313" key="5">
    <source>
        <dbReference type="Proteomes" id="UP000005953"/>
    </source>
</evidence>
<protein>
    <submittedName>
        <fullName evidence="4">Prophage Sa05, transcriptional regulator, putative</fullName>
    </submittedName>
</protein>
<dbReference type="STRING" id="314283.MED297_08451"/>
<evidence type="ECO:0000256" key="2">
    <source>
        <dbReference type="PROSITE-ProRule" id="PRU00335"/>
    </source>
</evidence>
<dbReference type="PRINTS" id="PR00455">
    <property type="entry name" value="HTHTETR"/>
</dbReference>
<dbReference type="RefSeq" id="WP_008045830.1">
    <property type="nucleotide sequence ID" value="NZ_CH724152.1"/>
</dbReference>
<dbReference type="Pfam" id="PF00440">
    <property type="entry name" value="TetR_N"/>
    <property type="match status" value="1"/>
</dbReference>
<comment type="caution">
    <text evidence="4">The sequence shown here is derived from an EMBL/GenBank/DDBJ whole genome shotgun (WGS) entry which is preliminary data.</text>
</comment>
<name>A4BD23_9GAMM</name>